<dbReference type="InterPro" id="IPR036259">
    <property type="entry name" value="MFS_trans_sf"/>
</dbReference>
<keyword evidence="2" id="KW-0813">Transport</keyword>
<dbReference type="Pfam" id="PF05977">
    <property type="entry name" value="MFS_3"/>
    <property type="match status" value="1"/>
</dbReference>
<dbReference type="AlphaFoldDB" id="A0A4P6EIN8"/>
<evidence type="ECO:0000256" key="2">
    <source>
        <dbReference type="ARBA" id="ARBA00022448"/>
    </source>
</evidence>
<keyword evidence="10" id="KW-1185">Reference proteome</keyword>
<feature type="transmembrane region" description="Helical" evidence="7">
    <location>
        <begin position="259"/>
        <end position="281"/>
    </location>
</feature>
<reference evidence="9 10" key="1">
    <citation type="submission" date="2019-01" db="EMBL/GenBank/DDBJ databases">
        <title>Genome sequencing of strain DFW100M-13.</title>
        <authorList>
            <person name="Heo J."/>
            <person name="Kim S.-J."/>
            <person name="Kim J.-S."/>
            <person name="Hong S.-B."/>
            <person name="Kwon S.-W."/>
        </authorList>
    </citation>
    <scope>NUCLEOTIDE SEQUENCE [LARGE SCALE GENOMIC DNA]</scope>
    <source>
        <strain evidence="9 10">DFW100M-13</strain>
    </source>
</reference>
<dbReference type="SUPFAM" id="SSF103473">
    <property type="entry name" value="MFS general substrate transporter"/>
    <property type="match status" value="1"/>
</dbReference>
<evidence type="ECO:0000256" key="7">
    <source>
        <dbReference type="SAM" id="Phobius"/>
    </source>
</evidence>
<dbReference type="EMBL" id="CP035494">
    <property type="protein sequence ID" value="QAY61443.1"/>
    <property type="molecule type" value="Genomic_DNA"/>
</dbReference>
<feature type="transmembrane region" description="Helical" evidence="7">
    <location>
        <begin position="382"/>
        <end position="400"/>
    </location>
</feature>
<dbReference type="InterPro" id="IPR010290">
    <property type="entry name" value="TM_effector"/>
</dbReference>
<comment type="subcellular location">
    <subcellularLocation>
        <location evidence="1">Cell membrane</location>
        <topology evidence="1">Multi-pass membrane protein</topology>
    </subcellularLocation>
</comment>
<dbReference type="OrthoDB" id="145388at2"/>
<organism evidence="9 10">
    <name type="scientific">Microbacterium protaetiae</name>
    <dbReference type="NCBI Taxonomy" id="2509458"/>
    <lineage>
        <taxon>Bacteria</taxon>
        <taxon>Bacillati</taxon>
        <taxon>Actinomycetota</taxon>
        <taxon>Actinomycetes</taxon>
        <taxon>Micrococcales</taxon>
        <taxon>Microbacteriaceae</taxon>
        <taxon>Microbacterium</taxon>
    </lineage>
</organism>
<keyword evidence="6 7" id="KW-0472">Membrane</keyword>
<keyword evidence="3" id="KW-1003">Cell membrane</keyword>
<dbReference type="Proteomes" id="UP000293995">
    <property type="component" value="Chromosome"/>
</dbReference>
<feature type="transmembrane region" description="Helical" evidence="7">
    <location>
        <begin position="320"/>
        <end position="338"/>
    </location>
</feature>
<protein>
    <submittedName>
        <fullName evidence="9">MFS transporter</fullName>
    </submittedName>
</protein>
<dbReference type="InterPro" id="IPR020846">
    <property type="entry name" value="MFS_dom"/>
</dbReference>
<evidence type="ECO:0000259" key="8">
    <source>
        <dbReference type="PROSITE" id="PS50850"/>
    </source>
</evidence>
<dbReference type="PROSITE" id="PS50850">
    <property type="entry name" value="MFS"/>
    <property type="match status" value="1"/>
</dbReference>
<name>A0A4P6EIN8_9MICO</name>
<evidence type="ECO:0000256" key="1">
    <source>
        <dbReference type="ARBA" id="ARBA00004651"/>
    </source>
</evidence>
<dbReference type="KEGG" id="mprt:ET475_16705"/>
<gene>
    <name evidence="9" type="ORF">ET475_16705</name>
</gene>
<dbReference type="CDD" id="cd06173">
    <property type="entry name" value="MFS_MefA_like"/>
    <property type="match status" value="1"/>
</dbReference>
<evidence type="ECO:0000256" key="4">
    <source>
        <dbReference type="ARBA" id="ARBA00022692"/>
    </source>
</evidence>
<dbReference type="RefSeq" id="WP_129392890.1">
    <property type="nucleotide sequence ID" value="NZ_CP035494.1"/>
</dbReference>
<dbReference type="GO" id="GO:0005886">
    <property type="term" value="C:plasma membrane"/>
    <property type="evidence" value="ECO:0007669"/>
    <property type="project" value="UniProtKB-SubCell"/>
</dbReference>
<keyword evidence="4 7" id="KW-0812">Transmembrane</keyword>
<dbReference type="PANTHER" id="PTHR23513">
    <property type="entry name" value="INTEGRAL MEMBRANE EFFLUX PROTEIN-RELATED"/>
    <property type="match status" value="1"/>
</dbReference>
<evidence type="ECO:0000256" key="5">
    <source>
        <dbReference type="ARBA" id="ARBA00022989"/>
    </source>
</evidence>
<proteinExistence type="predicted"/>
<dbReference type="GO" id="GO:0022857">
    <property type="term" value="F:transmembrane transporter activity"/>
    <property type="evidence" value="ECO:0007669"/>
    <property type="project" value="InterPro"/>
</dbReference>
<feature type="transmembrane region" description="Helical" evidence="7">
    <location>
        <begin position="48"/>
        <end position="71"/>
    </location>
</feature>
<dbReference type="Gene3D" id="1.20.1250.20">
    <property type="entry name" value="MFS general substrate transporter like domains"/>
    <property type="match status" value="1"/>
</dbReference>
<feature type="transmembrane region" description="Helical" evidence="7">
    <location>
        <begin position="358"/>
        <end position="376"/>
    </location>
</feature>
<evidence type="ECO:0000313" key="10">
    <source>
        <dbReference type="Proteomes" id="UP000293995"/>
    </source>
</evidence>
<feature type="transmembrane region" description="Helical" evidence="7">
    <location>
        <begin position="293"/>
        <end position="314"/>
    </location>
</feature>
<evidence type="ECO:0000313" key="9">
    <source>
        <dbReference type="EMBL" id="QAY61443.1"/>
    </source>
</evidence>
<keyword evidence="5 7" id="KW-1133">Transmembrane helix</keyword>
<feature type="transmembrane region" description="Helical" evidence="7">
    <location>
        <begin position="231"/>
        <end position="253"/>
    </location>
</feature>
<feature type="domain" description="Major facilitator superfamily (MFS) profile" evidence="8">
    <location>
        <begin position="226"/>
        <end position="415"/>
    </location>
</feature>
<feature type="transmembrane region" description="Helical" evidence="7">
    <location>
        <begin position="92"/>
        <end position="117"/>
    </location>
</feature>
<accession>A0A4P6EIN8</accession>
<evidence type="ECO:0000256" key="3">
    <source>
        <dbReference type="ARBA" id="ARBA00022475"/>
    </source>
</evidence>
<dbReference type="PANTHER" id="PTHR23513:SF6">
    <property type="entry name" value="MAJOR FACILITATOR SUPERFAMILY ASSOCIATED DOMAIN-CONTAINING PROTEIN"/>
    <property type="match status" value="1"/>
</dbReference>
<feature type="transmembrane region" description="Helical" evidence="7">
    <location>
        <begin position="164"/>
        <end position="191"/>
    </location>
</feature>
<sequence>MNRAAPRDRLGSAFGTLWSAAAFSNLADGVGRTAVPLIATTLTRDPLAISAITALAFVPWLVFGLPAGMIVDRCDRRKVMAVANALRGGVALVLAVLSIYGALNLWALFAGVLVFGVGETLFDNATNAVLPGVVRRDQLDRANGWVQAVQITVDSFVATPIGGILFAVSLALPLWTGAVGYLVPIALALMLPLSAARPLLEPAVEGEVVHGTRARDALHYLWGHRYLRSMVLLAAIVGCSLSFAQAVTVLLFLDEMKVPPALIGFVTAGVGIGALLGSLLASRLVARFGRGTVMAVASLAIGVFCVLVGCAPGVVTAVGAYALMAFAVSVWNVPWGALRQQIIPRALFGRVLGINRTLTWGLFPIATLAGGLVSRIDLRFPFIVAGTVIAVVTVCAWRLITVGTRRAGAEVAAAV</sequence>
<evidence type="ECO:0000256" key="6">
    <source>
        <dbReference type="ARBA" id="ARBA00023136"/>
    </source>
</evidence>